<evidence type="ECO:0000256" key="1">
    <source>
        <dbReference type="SAM" id="MobiDB-lite"/>
    </source>
</evidence>
<name>C6G402_9BACT</name>
<organism evidence="2">
    <name type="scientific">uncultured bacterium FLS18</name>
    <dbReference type="NCBI Taxonomy" id="654935"/>
    <lineage>
        <taxon>Bacteria</taxon>
        <taxon>environmental samples</taxon>
    </lineage>
</organism>
<reference evidence="2" key="1">
    <citation type="journal article" date="2010" name="FEMS Microbiol. Ecol.">
        <title>Novel lipolytic genes from the microbial metagenomic library of the South China Sea marine sediment.</title>
        <authorList>
            <person name="Hu Y."/>
            <person name="Fu C."/>
            <person name="Huang Y."/>
            <person name="Yin Y."/>
            <person name="Cheng G."/>
            <person name="Lei F."/>
            <person name="Lu N."/>
            <person name="Li J."/>
            <person name="Ashforth E.J."/>
            <person name="Zhang L."/>
            <person name="Zhu B."/>
        </authorList>
    </citation>
    <scope>NUCLEOTIDE SEQUENCE</scope>
</reference>
<dbReference type="AlphaFoldDB" id="C6G402"/>
<evidence type="ECO:0000313" key="2">
    <source>
        <dbReference type="EMBL" id="ACS68537.1"/>
    </source>
</evidence>
<sequence>MPTDRDQDLTPQPSQTNAYRAVGELYHAYLTGLILRTVMQRGRHDAAELVFRVFRRQHLEKFIPGLEKLSLTALPDAVAAAQYHYLSNHLGGVNVEFMVESDRKAWIRYVPPRWIFDGTAICAIPTEVSRAMLRAWHAHNGVSLGNPRLGFVCTKQTTDGQPGLEGYYFEYDRDLAPEERLRFEPGEDGPDFDPERAPKLPADEWPEDRRQKTSRNYAMQYVRNIIPETIRLFGPADGGHLARTAARLIGMQYYGRIASLIGIDGRRPEDFARFLTILGDAQGDRVDHVSDVDGVKVSQIGWRLMQGLKGLPPEAFDAWNGLWEGAACVHNRHLKFDVVERIDRGGPNFVWKIRLWNREVGQREATGPASDAPDN</sequence>
<feature type="region of interest" description="Disordered" evidence="1">
    <location>
        <begin position="182"/>
        <end position="211"/>
    </location>
</feature>
<accession>C6G402</accession>
<dbReference type="EMBL" id="FJ483469">
    <property type="protein sequence ID" value="ACS68537.1"/>
    <property type="molecule type" value="Genomic_DNA"/>
</dbReference>
<protein>
    <submittedName>
        <fullName evidence="2">Uncharacterized protein</fullName>
    </submittedName>
</protein>
<feature type="compositionally biased region" description="Basic and acidic residues" evidence="1">
    <location>
        <begin position="193"/>
        <end position="211"/>
    </location>
</feature>
<proteinExistence type="predicted"/>